<dbReference type="Pfam" id="PF00010">
    <property type="entry name" value="HLH"/>
    <property type="match status" value="1"/>
</dbReference>
<feature type="region of interest" description="Disordered" evidence="1">
    <location>
        <begin position="223"/>
        <end position="283"/>
    </location>
</feature>
<dbReference type="Proteomes" id="UP001301958">
    <property type="component" value="Unassembled WGS sequence"/>
</dbReference>
<dbReference type="Gene3D" id="4.10.280.10">
    <property type="entry name" value="Helix-loop-helix DNA-binding domain"/>
    <property type="match status" value="1"/>
</dbReference>
<feature type="compositionally biased region" description="Basic and acidic residues" evidence="1">
    <location>
        <begin position="351"/>
        <end position="384"/>
    </location>
</feature>
<name>A0AAN7H576_9PEZI</name>
<evidence type="ECO:0000259" key="2">
    <source>
        <dbReference type="PROSITE" id="PS50888"/>
    </source>
</evidence>
<reference evidence="3" key="1">
    <citation type="journal article" date="2023" name="Mol. Phylogenet. Evol.">
        <title>Genome-scale phylogeny and comparative genomics of the fungal order Sordariales.</title>
        <authorList>
            <person name="Hensen N."/>
            <person name="Bonometti L."/>
            <person name="Westerberg I."/>
            <person name="Brannstrom I.O."/>
            <person name="Guillou S."/>
            <person name="Cros-Aarteil S."/>
            <person name="Calhoun S."/>
            <person name="Haridas S."/>
            <person name="Kuo A."/>
            <person name="Mondo S."/>
            <person name="Pangilinan J."/>
            <person name="Riley R."/>
            <person name="LaButti K."/>
            <person name="Andreopoulos B."/>
            <person name="Lipzen A."/>
            <person name="Chen C."/>
            <person name="Yan M."/>
            <person name="Daum C."/>
            <person name="Ng V."/>
            <person name="Clum A."/>
            <person name="Steindorff A."/>
            <person name="Ohm R.A."/>
            <person name="Martin F."/>
            <person name="Silar P."/>
            <person name="Natvig D.O."/>
            <person name="Lalanne C."/>
            <person name="Gautier V."/>
            <person name="Ament-Velasquez S.L."/>
            <person name="Kruys A."/>
            <person name="Hutchinson M.I."/>
            <person name="Powell A.J."/>
            <person name="Barry K."/>
            <person name="Miller A.N."/>
            <person name="Grigoriev I.V."/>
            <person name="Debuchy R."/>
            <person name="Gladieux P."/>
            <person name="Hiltunen Thoren M."/>
            <person name="Johannesson H."/>
        </authorList>
    </citation>
    <scope>NUCLEOTIDE SEQUENCE</scope>
    <source>
        <strain evidence="3">CBS 990.96</strain>
    </source>
</reference>
<protein>
    <recommendedName>
        <fullName evidence="2">BHLH domain-containing protein</fullName>
    </recommendedName>
</protein>
<proteinExistence type="predicted"/>
<gene>
    <name evidence="3" type="ORF">QBC38DRAFT_451127</name>
</gene>
<feature type="region of interest" description="Disordered" evidence="1">
    <location>
        <begin position="184"/>
        <end position="207"/>
    </location>
</feature>
<comment type="caution">
    <text evidence="3">The sequence shown here is derived from an EMBL/GenBank/DDBJ whole genome shotgun (WGS) entry which is preliminary data.</text>
</comment>
<feature type="region of interest" description="Disordered" evidence="1">
    <location>
        <begin position="351"/>
        <end position="418"/>
    </location>
</feature>
<dbReference type="AlphaFoldDB" id="A0AAN7H576"/>
<evidence type="ECO:0000313" key="3">
    <source>
        <dbReference type="EMBL" id="KAK4231497.1"/>
    </source>
</evidence>
<feature type="compositionally biased region" description="Low complexity" evidence="1">
    <location>
        <begin position="50"/>
        <end position="60"/>
    </location>
</feature>
<organism evidence="3 4">
    <name type="scientific">Podospora fimiseda</name>
    <dbReference type="NCBI Taxonomy" id="252190"/>
    <lineage>
        <taxon>Eukaryota</taxon>
        <taxon>Fungi</taxon>
        <taxon>Dikarya</taxon>
        <taxon>Ascomycota</taxon>
        <taxon>Pezizomycotina</taxon>
        <taxon>Sordariomycetes</taxon>
        <taxon>Sordariomycetidae</taxon>
        <taxon>Sordariales</taxon>
        <taxon>Podosporaceae</taxon>
        <taxon>Podospora</taxon>
    </lineage>
</organism>
<dbReference type="SMART" id="SM00353">
    <property type="entry name" value="HLH"/>
    <property type="match status" value="1"/>
</dbReference>
<feature type="compositionally biased region" description="Polar residues" evidence="1">
    <location>
        <begin position="198"/>
        <end position="207"/>
    </location>
</feature>
<dbReference type="InterPro" id="IPR052099">
    <property type="entry name" value="Regulatory_TF_Diverse"/>
</dbReference>
<evidence type="ECO:0000256" key="1">
    <source>
        <dbReference type="SAM" id="MobiDB-lite"/>
    </source>
</evidence>
<dbReference type="PANTHER" id="PTHR47336">
    <property type="entry name" value="TRANSCRIPTION FACTOR HMS1-RELATED"/>
    <property type="match status" value="1"/>
</dbReference>
<dbReference type="PROSITE" id="PS50888">
    <property type="entry name" value="BHLH"/>
    <property type="match status" value="1"/>
</dbReference>
<keyword evidence="4" id="KW-1185">Reference proteome</keyword>
<dbReference type="EMBL" id="MU865292">
    <property type="protein sequence ID" value="KAK4231497.1"/>
    <property type="molecule type" value="Genomic_DNA"/>
</dbReference>
<dbReference type="InterPro" id="IPR036638">
    <property type="entry name" value="HLH_DNA-bd_sf"/>
</dbReference>
<feature type="region of interest" description="Disordered" evidence="1">
    <location>
        <begin position="43"/>
        <end position="82"/>
    </location>
</feature>
<feature type="compositionally biased region" description="Polar residues" evidence="1">
    <location>
        <begin position="247"/>
        <end position="261"/>
    </location>
</feature>
<dbReference type="InterPro" id="IPR011598">
    <property type="entry name" value="bHLH_dom"/>
</dbReference>
<dbReference type="SUPFAM" id="SSF47459">
    <property type="entry name" value="HLH, helix-loop-helix DNA-binding domain"/>
    <property type="match status" value="1"/>
</dbReference>
<feature type="compositionally biased region" description="Low complexity" evidence="1">
    <location>
        <begin position="184"/>
        <end position="193"/>
    </location>
</feature>
<reference evidence="3" key="2">
    <citation type="submission" date="2023-05" db="EMBL/GenBank/DDBJ databases">
        <authorList>
            <consortium name="Lawrence Berkeley National Laboratory"/>
            <person name="Steindorff A."/>
            <person name="Hensen N."/>
            <person name="Bonometti L."/>
            <person name="Westerberg I."/>
            <person name="Brannstrom I.O."/>
            <person name="Guillou S."/>
            <person name="Cros-Aarteil S."/>
            <person name="Calhoun S."/>
            <person name="Haridas S."/>
            <person name="Kuo A."/>
            <person name="Mondo S."/>
            <person name="Pangilinan J."/>
            <person name="Riley R."/>
            <person name="Labutti K."/>
            <person name="Andreopoulos B."/>
            <person name="Lipzen A."/>
            <person name="Chen C."/>
            <person name="Yanf M."/>
            <person name="Daum C."/>
            <person name="Ng V."/>
            <person name="Clum A."/>
            <person name="Ohm R."/>
            <person name="Martin F."/>
            <person name="Silar P."/>
            <person name="Natvig D."/>
            <person name="Lalanne C."/>
            <person name="Gautier V."/>
            <person name="Ament-Velasquez S.L."/>
            <person name="Kruys A."/>
            <person name="Hutchinson M.I."/>
            <person name="Powell A.J."/>
            <person name="Barry K."/>
            <person name="Miller A.N."/>
            <person name="Grigoriev I.V."/>
            <person name="Debuchy R."/>
            <person name="Gladieux P."/>
            <person name="Thoren M.H."/>
            <person name="Johannesson H."/>
        </authorList>
    </citation>
    <scope>NUCLEOTIDE SEQUENCE</scope>
    <source>
        <strain evidence="3">CBS 990.96</strain>
    </source>
</reference>
<evidence type="ECO:0000313" key="4">
    <source>
        <dbReference type="Proteomes" id="UP001301958"/>
    </source>
</evidence>
<accession>A0AAN7H576</accession>
<feature type="compositionally biased region" description="Polar residues" evidence="1">
    <location>
        <begin position="61"/>
        <end position="82"/>
    </location>
</feature>
<dbReference type="GO" id="GO:0046983">
    <property type="term" value="F:protein dimerization activity"/>
    <property type="evidence" value="ECO:0007669"/>
    <property type="project" value="InterPro"/>
</dbReference>
<sequence>MPQDSRMQQQGTELPFFDFSGEHTEVINTAGFFGAGHLHQLGLGPPYHPTTPTASATSPSVSGQAHFSQYRQPSTTRVVQSPNGFPLVTTATYSSYPPQPLFGGTGGGDWQRPQVYSNDASPALSSLSSASYAAAQQTNNIDPYMGDFISAQAMEQEVLNNTAQQQSLEYNPWIDNTLNMALSPSSGGSLASPIMSAGGSNSEQQTTSGGEMIANLLQPRQQQLPKADITMSGTSSRSPPNPPPSKQQPKLRSASRTSKNVQIRPDETPRERKSRNSHNLVEKQYRNRLNLQFESLMSALPDSMKNGVISGGRTTNSDGLGEGLDIGEKKLSKAQVLDMSTRYIKSLERERENLERENNELVQETERLRHELEKEQGVKRDEGGGRGGRGGSSSSGGGGRGYDGTFEGFISRSGGSKG</sequence>
<feature type="domain" description="BHLH" evidence="2">
    <location>
        <begin position="273"/>
        <end position="347"/>
    </location>
</feature>
<feature type="compositionally biased region" description="Gly residues" evidence="1">
    <location>
        <begin position="385"/>
        <end position="402"/>
    </location>
</feature>
<dbReference type="PANTHER" id="PTHR47336:SF2">
    <property type="entry name" value="TRANSCRIPTION FACTOR HMS1-RELATED"/>
    <property type="match status" value="1"/>
</dbReference>